<sequence length="335" mass="39727">MLETKLLGFECIKELYIEDDDFKEIYELCTNLAKEGFFRHKVREAHDGALMDHFWEVKTYETLVEHFYWLHMRRDAHHVCERCLVCKGEKSKVSSHGLYTPLYIPTFPWVHISMNFVLRLPKSNGGRDSISLVVDKFFKMTHFIPCHKVDYTCHVTNLFFREVVRLLGLSKTSKLGTKLLFFTTCHPLTDGQTEMVNRTLSQLLRCFVKKSLRSKEEWLPHIEFSYNRLVNNTISHSPFELVYGFKPLTTLDLFPLLDVTSRLNEDGLFKAQFVKKLYERARSHIEKKVYQYAKQVHRGRKEKVFENEDLVWVHLRKKRFPSLRKSNLNLGMDTH</sequence>
<accession>A0A371IEI6</accession>
<proteinExistence type="predicted"/>
<protein>
    <recommendedName>
        <fullName evidence="1">Integrase zinc-binding domain-containing protein</fullName>
    </recommendedName>
</protein>
<feature type="domain" description="Integrase zinc-binding" evidence="1">
    <location>
        <begin position="42"/>
        <end position="91"/>
    </location>
</feature>
<dbReference type="PANTHER" id="PTHR35046">
    <property type="entry name" value="ZINC KNUCKLE (CCHC-TYPE) FAMILY PROTEIN"/>
    <property type="match status" value="1"/>
</dbReference>
<dbReference type="Proteomes" id="UP000257109">
    <property type="component" value="Unassembled WGS sequence"/>
</dbReference>
<dbReference type="Gene3D" id="3.30.420.10">
    <property type="entry name" value="Ribonuclease H-like superfamily/Ribonuclease H"/>
    <property type="match status" value="1"/>
</dbReference>
<evidence type="ECO:0000313" key="2">
    <source>
        <dbReference type="EMBL" id="RDY13385.1"/>
    </source>
</evidence>
<dbReference type="InterPro" id="IPR041588">
    <property type="entry name" value="Integrase_H2C2"/>
</dbReference>
<keyword evidence="3" id="KW-1185">Reference proteome</keyword>
<gene>
    <name evidence="2" type="ORF">CR513_01692</name>
</gene>
<organism evidence="2 3">
    <name type="scientific">Mucuna pruriens</name>
    <name type="common">Velvet bean</name>
    <name type="synonym">Dolichos pruriens</name>
    <dbReference type="NCBI Taxonomy" id="157652"/>
    <lineage>
        <taxon>Eukaryota</taxon>
        <taxon>Viridiplantae</taxon>
        <taxon>Streptophyta</taxon>
        <taxon>Embryophyta</taxon>
        <taxon>Tracheophyta</taxon>
        <taxon>Spermatophyta</taxon>
        <taxon>Magnoliopsida</taxon>
        <taxon>eudicotyledons</taxon>
        <taxon>Gunneridae</taxon>
        <taxon>Pentapetalae</taxon>
        <taxon>rosids</taxon>
        <taxon>fabids</taxon>
        <taxon>Fabales</taxon>
        <taxon>Fabaceae</taxon>
        <taxon>Papilionoideae</taxon>
        <taxon>50 kb inversion clade</taxon>
        <taxon>NPAAA clade</taxon>
        <taxon>indigoferoid/millettioid clade</taxon>
        <taxon>Phaseoleae</taxon>
        <taxon>Mucuna</taxon>
    </lineage>
</organism>
<dbReference type="Pfam" id="PF17921">
    <property type="entry name" value="Integrase_H2C2"/>
    <property type="match status" value="1"/>
</dbReference>
<feature type="non-terminal residue" evidence="2">
    <location>
        <position position="335"/>
    </location>
</feature>
<dbReference type="GO" id="GO:0003676">
    <property type="term" value="F:nucleic acid binding"/>
    <property type="evidence" value="ECO:0007669"/>
    <property type="project" value="InterPro"/>
</dbReference>
<comment type="caution">
    <text evidence="2">The sequence shown here is derived from an EMBL/GenBank/DDBJ whole genome shotgun (WGS) entry which is preliminary data.</text>
</comment>
<dbReference type="EMBL" id="QJKJ01000288">
    <property type="protein sequence ID" value="RDY13385.1"/>
    <property type="molecule type" value="Genomic_DNA"/>
</dbReference>
<dbReference type="Gene3D" id="1.10.340.70">
    <property type="match status" value="1"/>
</dbReference>
<dbReference type="PANTHER" id="PTHR35046:SF9">
    <property type="entry name" value="RNA-DIRECTED DNA POLYMERASE"/>
    <property type="match status" value="1"/>
</dbReference>
<dbReference type="OrthoDB" id="407598at2759"/>
<dbReference type="SUPFAM" id="SSF53098">
    <property type="entry name" value="Ribonuclease H-like"/>
    <property type="match status" value="1"/>
</dbReference>
<dbReference type="STRING" id="157652.A0A371IEI6"/>
<evidence type="ECO:0000259" key="1">
    <source>
        <dbReference type="Pfam" id="PF17921"/>
    </source>
</evidence>
<reference evidence="2" key="1">
    <citation type="submission" date="2018-05" db="EMBL/GenBank/DDBJ databases">
        <title>Draft genome of Mucuna pruriens seed.</title>
        <authorList>
            <person name="Nnadi N.E."/>
            <person name="Vos R."/>
            <person name="Hasami M.H."/>
            <person name="Devisetty U.K."/>
            <person name="Aguiy J.C."/>
        </authorList>
    </citation>
    <scope>NUCLEOTIDE SEQUENCE [LARGE SCALE GENOMIC DNA]</scope>
    <source>
        <strain evidence="2">JCA_2017</strain>
    </source>
</reference>
<feature type="non-terminal residue" evidence="2">
    <location>
        <position position="1"/>
    </location>
</feature>
<dbReference type="AlphaFoldDB" id="A0A371IEI6"/>
<evidence type="ECO:0000313" key="3">
    <source>
        <dbReference type="Proteomes" id="UP000257109"/>
    </source>
</evidence>
<dbReference type="InterPro" id="IPR036397">
    <property type="entry name" value="RNaseH_sf"/>
</dbReference>
<dbReference type="InterPro" id="IPR012337">
    <property type="entry name" value="RNaseH-like_sf"/>
</dbReference>
<name>A0A371IEI6_MUCPR</name>